<dbReference type="GO" id="GO:0005829">
    <property type="term" value="C:cytosol"/>
    <property type="evidence" value="ECO:0007669"/>
    <property type="project" value="TreeGrafter"/>
</dbReference>
<dbReference type="InterPro" id="IPR050554">
    <property type="entry name" value="Met_Synthase/Corrinoid"/>
</dbReference>
<dbReference type="AlphaFoldDB" id="A0A0M2NC63"/>
<evidence type="ECO:0000256" key="1">
    <source>
        <dbReference type="ARBA" id="ARBA00010398"/>
    </source>
</evidence>
<keyword evidence="6" id="KW-1185">Reference proteome</keyword>
<evidence type="ECO:0000256" key="2">
    <source>
        <dbReference type="ARBA" id="ARBA00022603"/>
    </source>
</evidence>
<dbReference type="SUPFAM" id="SSF51717">
    <property type="entry name" value="Dihydropteroate synthetase-like"/>
    <property type="match status" value="1"/>
</dbReference>
<dbReference type="GO" id="GO:0008705">
    <property type="term" value="F:methionine synthase activity"/>
    <property type="evidence" value="ECO:0007669"/>
    <property type="project" value="UniProtKB-EC"/>
</dbReference>
<dbReference type="RefSeq" id="WP_046443971.1">
    <property type="nucleotide sequence ID" value="NZ_CAUERS010000105.1"/>
</dbReference>
<dbReference type="PROSITE" id="PS50972">
    <property type="entry name" value="PTERIN_BINDING"/>
    <property type="match status" value="1"/>
</dbReference>
<dbReference type="InterPro" id="IPR011005">
    <property type="entry name" value="Dihydropteroate_synth-like_sf"/>
</dbReference>
<dbReference type="GO" id="GO:0042558">
    <property type="term" value="P:pteridine-containing compound metabolic process"/>
    <property type="evidence" value="ECO:0007669"/>
    <property type="project" value="InterPro"/>
</dbReference>
<dbReference type="EMBL" id="LAYJ01000112">
    <property type="protein sequence ID" value="KKI50064.1"/>
    <property type="molecule type" value="Genomic_DNA"/>
</dbReference>
<dbReference type="Proteomes" id="UP000034076">
    <property type="component" value="Unassembled WGS sequence"/>
</dbReference>
<dbReference type="Gene3D" id="3.20.20.20">
    <property type="entry name" value="Dihydropteroate synthase-like"/>
    <property type="match status" value="1"/>
</dbReference>
<keyword evidence="3 5" id="KW-0808">Transferase</keyword>
<feature type="domain" description="Pterin-binding" evidence="4">
    <location>
        <begin position="1"/>
        <end position="246"/>
    </location>
</feature>
<dbReference type="Pfam" id="PF00809">
    <property type="entry name" value="Pterin_bind"/>
    <property type="match status" value="1"/>
</dbReference>
<dbReference type="GO" id="GO:0032259">
    <property type="term" value="P:methylation"/>
    <property type="evidence" value="ECO:0007669"/>
    <property type="project" value="UniProtKB-KW"/>
</dbReference>
<dbReference type="EC" id="2.1.1.13" evidence="5"/>
<comment type="similarity">
    <text evidence="1">Belongs to the vitamin-B12 dependent methionine synthase family.</text>
</comment>
<sequence length="266" mass="28995">MIVIGEKLNSSIPSTLEGFQKKDEAFVTGLAARQARAGAQYLDINTGMCDDEPEMLKWVVELALAAAPECGIMADSTNPDALAFLFGQVELKDAIINSVTLEEDRLAGVLPLIQTYKTGIVAMPLDGDGIPKTAERRVENAGRLIKILRENGVSDGDIYVDIVVEAAATGWDSPKEALEATGTLHREFPDVHLLAGLSNISFGLPKRGIINSAFLACGMSQGLDAAIMDITNPNMKMHLKATEMLWGRDEYCMDYLQSYRELEEQE</sequence>
<dbReference type="PANTHER" id="PTHR45833">
    <property type="entry name" value="METHIONINE SYNTHASE"/>
    <property type="match status" value="1"/>
</dbReference>
<proteinExistence type="inferred from homology"/>
<comment type="caution">
    <text evidence="5">The sequence shown here is derived from an EMBL/GenBank/DDBJ whole genome shotgun (WGS) entry which is preliminary data.</text>
</comment>
<organism evidence="5 6">
    <name type="scientific">Christensenella hongkongensis</name>
    <dbReference type="NCBI Taxonomy" id="270498"/>
    <lineage>
        <taxon>Bacteria</taxon>
        <taxon>Bacillati</taxon>
        <taxon>Bacillota</taxon>
        <taxon>Clostridia</taxon>
        <taxon>Christensenellales</taxon>
        <taxon>Christensenellaceae</taxon>
        <taxon>Christensenella</taxon>
    </lineage>
</organism>
<evidence type="ECO:0000256" key="3">
    <source>
        <dbReference type="ARBA" id="ARBA00022679"/>
    </source>
</evidence>
<dbReference type="STRING" id="270498.CHK_2127"/>
<evidence type="ECO:0000313" key="5">
    <source>
        <dbReference type="EMBL" id="KKI50064.1"/>
    </source>
</evidence>
<protein>
    <submittedName>
        <fullName evidence="5">5-methyltetrahydrofolate--homocysteine methyltransferase</fullName>
        <ecNumber evidence="5">2.1.1.13</ecNumber>
    </submittedName>
</protein>
<dbReference type="PATRIC" id="fig|270498.16.peg.1873"/>
<evidence type="ECO:0000259" key="4">
    <source>
        <dbReference type="PROSITE" id="PS50972"/>
    </source>
</evidence>
<dbReference type="OrthoDB" id="358252at2"/>
<dbReference type="InterPro" id="IPR000489">
    <property type="entry name" value="Pterin-binding_dom"/>
</dbReference>
<accession>A0A0M2NC63</accession>
<keyword evidence="2 5" id="KW-0489">Methyltransferase</keyword>
<gene>
    <name evidence="5" type="ORF">CHK_2127</name>
</gene>
<evidence type="ECO:0000313" key="6">
    <source>
        <dbReference type="Proteomes" id="UP000034076"/>
    </source>
</evidence>
<name>A0A0M2NC63_9FIRM</name>
<reference evidence="5 6" key="1">
    <citation type="submission" date="2015-04" db="EMBL/GenBank/DDBJ databases">
        <title>Draft genome sequence of bacteremic isolate Catabacter hongkongensis type strain HKU16T.</title>
        <authorList>
            <person name="Lau S.K."/>
            <person name="Teng J.L."/>
            <person name="Huang Y."/>
            <person name="Curreem S.O."/>
            <person name="Tsui S.K."/>
            <person name="Woo P.C."/>
        </authorList>
    </citation>
    <scope>NUCLEOTIDE SEQUENCE [LARGE SCALE GENOMIC DNA]</scope>
    <source>
        <strain evidence="5 6">HKU16</strain>
    </source>
</reference>